<gene>
    <name evidence="10" type="ORF">ARMGADRAFT_1065654</name>
</gene>
<dbReference type="SUPFAM" id="SSF57667">
    <property type="entry name" value="beta-beta-alpha zinc fingers"/>
    <property type="match status" value="1"/>
</dbReference>
<organism evidence="10 11">
    <name type="scientific">Armillaria gallica</name>
    <name type="common">Bulbous honey fungus</name>
    <name type="synonym">Armillaria bulbosa</name>
    <dbReference type="NCBI Taxonomy" id="47427"/>
    <lineage>
        <taxon>Eukaryota</taxon>
        <taxon>Fungi</taxon>
        <taxon>Dikarya</taxon>
        <taxon>Basidiomycota</taxon>
        <taxon>Agaricomycotina</taxon>
        <taxon>Agaricomycetes</taxon>
        <taxon>Agaricomycetidae</taxon>
        <taxon>Agaricales</taxon>
        <taxon>Marasmiineae</taxon>
        <taxon>Physalacriaceae</taxon>
        <taxon>Armillaria</taxon>
    </lineage>
</organism>
<dbReference type="PROSITE" id="PS50157">
    <property type="entry name" value="ZINC_FINGER_C2H2_2"/>
    <property type="match status" value="2"/>
</dbReference>
<dbReference type="GO" id="GO:0005634">
    <property type="term" value="C:nucleus"/>
    <property type="evidence" value="ECO:0007669"/>
    <property type="project" value="UniProtKB-SubCell"/>
</dbReference>
<evidence type="ECO:0000313" key="10">
    <source>
        <dbReference type="EMBL" id="PBK88234.1"/>
    </source>
</evidence>
<dbReference type="OMA" id="FVWRPAL"/>
<dbReference type="OrthoDB" id="6077919at2759"/>
<evidence type="ECO:0000256" key="4">
    <source>
        <dbReference type="ARBA" id="ARBA00022771"/>
    </source>
</evidence>
<keyword evidence="3" id="KW-0677">Repeat</keyword>
<dbReference type="Proteomes" id="UP000217790">
    <property type="component" value="Unassembled WGS sequence"/>
</dbReference>
<keyword evidence="2" id="KW-0479">Metal-binding</keyword>
<dbReference type="Gene3D" id="3.30.160.60">
    <property type="entry name" value="Classic Zinc Finger"/>
    <property type="match status" value="2"/>
</dbReference>
<accession>A0A2H3D3B5</accession>
<dbReference type="STRING" id="47427.A0A2H3D3B5"/>
<evidence type="ECO:0000256" key="2">
    <source>
        <dbReference type="ARBA" id="ARBA00022723"/>
    </source>
</evidence>
<feature type="domain" description="C2H2-type" evidence="9">
    <location>
        <begin position="130"/>
        <end position="159"/>
    </location>
</feature>
<keyword evidence="5" id="KW-0862">Zinc</keyword>
<evidence type="ECO:0000256" key="3">
    <source>
        <dbReference type="ARBA" id="ARBA00022737"/>
    </source>
</evidence>
<keyword evidence="11" id="KW-1185">Reference proteome</keyword>
<dbReference type="GO" id="GO:0008270">
    <property type="term" value="F:zinc ion binding"/>
    <property type="evidence" value="ECO:0007669"/>
    <property type="project" value="UniProtKB-KW"/>
</dbReference>
<dbReference type="InterPro" id="IPR036236">
    <property type="entry name" value="Znf_C2H2_sf"/>
</dbReference>
<keyword evidence="6" id="KW-0539">Nucleus</keyword>
<proteinExistence type="predicted"/>
<dbReference type="EMBL" id="KZ293674">
    <property type="protein sequence ID" value="PBK88234.1"/>
    <property type="molecule type" value="Genomic_DNA"/>
</dbReference>
<dbReference type="InterPro" id="IPR013087">
    <property type="entry name" value="Znf_C2H2_type"/>
</dbReference>
<evidence type="ECO:0000256" key="7">
    <source>
        <dbReference type="PROSITE-ProRule" id="PRU00042"/>
    </source>
</evidence>
<evidence type="ECO:0000259" key="9">
    <source>
        <dbReference type="PROSITE" id="PS50157"/>
    </source>
</evidence>
<feature type="region of interest" description="Disordered" evidence="8">
    <location>
        <begin position="68"/>
        <end position="97"/>
    </location>
</feature>
<evidence type="ECO:0000256" key="1">
    <source>
        <dbReference type="ARBA" id="ARBA00004123"/>
    </source>
</evidence>
<evidence type="ECO:0000256" key="6">
    <source>
        <dbReference type="ARBA" id="ARBA00023242"/>
    </source>
</evidence>
<reference evidence="11" key="1">
    <citation type="journal article" date="2017" name="Nat. Ecol. Evol.">
        <title>Genome expansion and lineage-specific genetic innovations in the forest pathogenic fungi Armillaria.</title>
        <authorList>
            <person name="Sipos G."/>
            <person name="Prasanna A.N."/>
            <person name="Walter M.C."/>
            <person name="O'Connor E."/>
            <person name="Balint B."/>
            <person name="Krizsan K."/>
            <person name="Kiss B."/>
            <person name="Hess J."/>
            <person name="Varga T."/>
            <person name="Slot J."/>
            <person name="Riley R."/>
            <person name="Boka B."/>
            <person name="Rigling D."/>
            <person name="Barry K."/>
            <person name="Lee J."/>
            <person name="Mihaltcheva S."/>
            <person name="LaButti K."/>
            <person name="Lipzen A."/>
            <person name="Waldron R."/>
            <person name="Moloney N.M."/>
            <person name="Sperisen C."/>
            <person name="Kredics L."/>
            <person name="Vagvoelgyi C."/>
            <person name="Patrignani A."/>
            <person name="Fitzpatrick D."/>
            <person name="Nagy I."/>
            <person name="Doyle S."/>
            <person name="Anderson J.B."/>
            <person name="Grigoriev I.V."/>
            <person name="Gueldener U."/>
            <person name="Muensterkoetter M."/>
            <person name="Nagy L.G."/>
        </authorList>
    </citation>
    <scope>NUCLEOTIDE SEQUENCE [LARGE SCALE GENOMIC DNA]</scope>
    <source>
        <strain evidence="11">Ar21-2</strain>
    </source>
</reference>
<evidence type="ECO:0000256" key="5">
    <source>
        <dbReference type="ARBA" id="ARBA00022833"/>
    </source>
</evidence>
<dbReference type="SMART" id="SM00355">
    <property type="entry name" value="ZnF_C2H2"/>
    <property type="match status" value="2"/>
</dbReference>
<keyword evidence="4 7" id="KW-0863">Zinc-finger</keyword>
<feature type="domain" description="C2H2-type" evidence="9">
    <location>
        <begin position="102"/>
        <end position="129"/>
    </location>
</feature>
<protein>
    <recommendedName>
        <fullName evidence="9">C2H2-type domain-containing protein</fullName>
    </recommendedName>
</protein>
<evidence type="ECO:0000313" key="11">
    <source>
        <dbReference type="Proteomes" id="UP000217790"/>
    </source>
</evidence>
<dbReference type="AlphaFoldDB" id="A0A2H3D3B5"/>
<evidence type="ECO:0000256" key="8">
    <source>
        <dbReference type="SAM" id="MobiDB-lite"/>
    </source>
</evidence>
<dbReference type="Pfam" id="PF00096">
    <property type="entry name" value="zf-C2H2"/>
    <property type="match status" value="2"/>
</dbReference>
<feature type="compositionally biased region" description="Low complexity" evidence="8">
    <location>
        <begin position="68"/>
        <end position="78"/>
    </location>
</feature>
<dbReference type="FunFam" id="3.30.160.60:FF:000145">
    <property type="entry name" value="Zinc finger protein 574"/>
    <property type="match status" value="1"/>
</dbReference>
<comment type="subcellular location">
    <subcellularLocation>
        <location evidence="1">Nucleus</location>
    </subcellularLocation>
</comment>
<name>A0A2H3D3B5_ARMGA</name>
<dbReference type="PANTHER" id="PTHR23235">
    <property type="entry name" value="KRUEPPEL-LIKE TRANSCRIPTION FACTOR"/>
    <property type="match status" value="1"/>
</dbReference>
<dbReference type="PROSITE" id="PS00028">
    <property type="entry name" value="ZINC_FINGER_C2H2_1"/>
    <property type="match status" value="2"/>
</dbReference>
<sequence length="284" mass="32647">MPENIALPSIHEMFPEHLLRIPPEVRIKFTVPPSLIPSHSYAPPPPLQRQEQYSFDFHRSRPAYHSSLSLPLKPLASGGPLGRSQRSPPTASEDTEDDAKRFICKICNKRFGRPSGLKIHINTHTGATPFRCPVVGCRREFNVNSNMLRHYRNHMNSTVPVRSNSPSYRYLSSPYSDQPMAVSRKYTQLDVPMKKSKPKFVWRPALSSPSFEKGEQEQPRSQFCDAVFPTEKYGDGYIEGRYKMYEYEQRHSMSDVRSARDAYESETGRGGTYLYAKRRSYSYA</sequence>
<dbReference type="InParanoid" id="A0A2H3D3B5"/>